<evidence type="ECO:0000256" key="4">
    <source>
        <dbReference type="SAM" id="Phobius"/>
    </source>
</evidence>
<dbReference type="Gene3D" id="3.40.190.10">
    <property type="entry name" value="Periplasmic binding protein-like II"/>
    <property type="match status" value="1"/>
</dbReference>
<dbReference type="CDD" id="cd08514">
    <property type="entry name" value="PBP2_AppA_like"/>
    <property type="match status" value="1"/>
</dbReference>
<comment type="caution">
    <text evidence="6">The sequence shown here is derived from an EMBL/GenBank/DDBJ whole genome shotgun (WGS) entry which is preliminary data.</text>
</comment>
<comment type="similarity">
    <text evidence="1">Belongs to the bacterial solute-binding protein 5 family.</text>
</comment>
<dbReference type="EMBL" id="VTOW01000001">
    <property type="protein sequence ID" value="NKE69436.1"/>
    <property type="molecule type" value="Genomic_DNA"/>
</dbReference>
<keyword evidence="4" id="KW-0472">Membrane</keyword>
<keyword evidence="4" id="KW-1133">Transmembrane helix</keyword>
<dbReference type="RefSeq" id="WP_168057733.1">
    <property type="nucleotide sequence ID" value="NZ_VTOW01000001.1"/>
</dbReference>
<dbReference type="GO" id="GO:0043190">
    <property type="term" value="C:ATP-binding cassette (ABC) transporter complex"/>
    <property type="evidence" value="ECO:0007669"/>
    <property type="project" value="InterPro"/>
</dbReference>
<dbReference type="PIRSF" id="PIRSF002741">
    <property type="entry name" value="MppA"/>
    <property type="match status" value="1"/>
</dbReference>
<dbReference type="Proteomes" id="UP000534783">
    <property type="component" value="Unassembled WGS sequence"/>
</dbReference>
<evidence type="ECO:0000256" key="2">
    <source>
        <dbReference type="ARBA" id="ARBA00022448"/>
    </source>
</evidence>
<feature type="transmembrane region" description="Helical" evidence="4">
    <location>
        <begin position="12"/>
        <end position="28"/>
    </location>
</feature>
<keyword evidence="2" id="KW-0813">Transport</keyword>
<accession>A0A7X6DLK8</accession>
<gene>
    <name evidence="6" type="ORF">MNODULE_01550</name>
</gene>
<dbReference type="AlphaFoldDB" id="A0A7X6DLK8"/>
<dbReference type="GO" id="GO:1904680">
    <property type="term" value="F:peptide transmembrane transporter activity"/>
    <property type="evidence" value="ECO:0007669"/>
    <property type="project" value="TreeGrafter"/>
</dbReference>
<keyword evidence="4" id="KW-0812">Transmembrane</keyword>
<evidence type="ECO:0000313" key="6">
    <source>
        <dbReference type="EMBL" id="NKE69436.1"/>
    </source>
</evidence>
<evidence type="ECO:0000256" key="1">
    <source>
        <dbReference type="ARBA" id="ARBA00005695"/>
    </source>
</evidence>
<dbReference type="InterPro" id="IPR000914">
    <property type="entry name" value="SBP_5_dom"/>
</dbReference>
<dbReference type="FunFam" id="3.90.76.10:FF:000004">
    <property type="entry name" value="Peptide ABC transporter substrate-binding protein"/>
    <property type="match status" value="1"/>
</dbReference>
<dbReference type="SUPFAM" id="SSF53850">
    <property type="entry name" value="Periplasmic binding protein-like II"/>
    <property type="match status" value="1"/>
</dbReference>
<dbReference type="GO" id="GO:0015833">
    <property type="term" value="P:peptide transport"/>
    <property type="evidence" value="ECO:0007669"/>
    <property type="project" value="TreeGrafter"/>
</dbReference>
<evidence type="ECO:0000259" key="5">
    <source>
        <dbReference type="Pfam" id="PF00496"/>
    </source>
</evidence>
<dbReference type="InterPro" id="IPR039424">
    <property type="entry name" value="SBP_5"/>
</dbReference>
<dbReference type="GO" id="GO:0030288">
    <property type="term" value="C:outer membrane-bounded periplasmic space"/>
    <property type="evidence" value="ECO:0007669"/>
    <property type="project" value="UniProtKB-ARBA"/>
</dbReference>
<dbReference type="Pfam" id="PF00496">
    <property type="entry name" value="SBP_bac_5"/>
    <property type="match status" value="1"/>
</dbReference>
<dbReference type="PANTHER" id="PTHR30290:SF9">
    <property type="entry name" value="OLIGOPEPTIDE-BINDING PROTEIN APPA"/>
    <property type="match status" value="1"/>
</dbReference>
<sequence>MNFRNPKTFQSNFARISLFVLIFASIWGCTQPKAPKNPTALAEASIGEPKRLIPMLATDSASVDIASLVFNGLVKYDKNIRLVGDLAESFEMTPDCRLATFHLRKGVKWHDGREFTADDVLFTYQQIIDPNIATPYSSNFETVEKVEKIDPHTVRVSYRVPFAPGLESWGMGIIPKHLLEGKDLNNDPFNRSPVGTGPFRFSEWVTGQKVVVKANADYFEGKPEIEEYIYRLIPDTATQFLELKALNIDMMTLSPVQHQKQTDDRFFKTEFNKFKYPALSYTYLGYNLRDPKFSDKRVRQALTHAVNKNAIIQGVLLGLGKPATGPYIPESWAFNPDVEDLDYDPQKAKALLAEAGWSLDKDGLLKKEGAPFAFTLLTNQGNAERAKAAEIIQQGLREIGIQVEIRVLEWQTLLHQFIDKKQFEAVIMGWGVGLDPDIYAIWHSSKTKEGEFNFISYQNPRVDDLLVKGRETCNQEERKKIYQELHRLIAEDQPYTFLYYPMALPIVHKRFKGIEPSPIGIQYNLPQWKISGNRAEPQAVP</sequence>
<dbReference type="Gene3D" id="3.10.105.10">
    <property type="entry name" value="Dipeptide-binding Protein, Domain 3"/>
    <property type="match status" value="1"/>
</dbReference>
<dbReference type="Gene3D" id="3.90.76.10">
    <property type="entry name" value="Dipeptide-binding Protein, Domain 1"/>
    <property type="match status" value="1"/>
</dbReference>
<evidence type="ECO:0000256" key="3">
    <source>
        <dbReference type="ARBA" id="ARBA00022729"/>
    </source>
</evidence>
<keyword evidence="7" id="KW-1185">Reference proteome</keyword>
<keyword evidence="3" id="KW-0732">Signal</keyword>
<proteinExistence type="inferred from homology"/>
<evidence type="ECO:0000313" key="7">
    <source>
        <dbReference type="Proteomes" id="UP000534783"/>
    </source>
</evidence>
<dbReference type="FunFam" id="3.10.105.10:FF:000006">
    <property type="entry name" value="Peptide ABC transporter substrate-binding protein"/>
    <property type="match status" value="1"/>
</dbReference>
<feature type="domain" description="Solute-binding protein family 5" evidence="5">
    <location>
        <begin position="82"/>
        <end position="446"/>
    </location>
</feature>
<organism evidence="6 7">
    <name type="scientific">Candidatus Manganitrophus noduliformans</name>
    <dbReference type="NCBI Taxonomy" id="2606439"/>
    <lineage>
        <taxon>Bacteria</taxon>
        <taxon>Pseudomonadati</taxon>
        <taxon>Nitrospirota</taxon>
        <taxon>Nitrospiria</taxon>
        <taxon>Candidatus Troglogloeales</taxon>
        <taxon>Candidatus Manganitrophaceae</taxon>
        <taxon>Candidatus Manganitrophus</taxon>
    </lineage>
</organism>
<name>A0A7X6DLK8_9BACT</name>
<dbReference type="PANTHER" id="PTHR30290">
    <property type="entry name" value="PERIPLASMIC BINDING COMPONENT OF ABC TRANSPORTER"/>
    <property type="match status" value="1"/>
</dbReference>
<dbReference type="InterPro" id="IPR030678">
    <property type="entry name" value="Peptide/Ni-bd"/>
</dbReference>
<protein>
    <submittedName>
        <fullName evidence="6">Peptide-binding protein</fullName>
    </submittedName>
</protein>
<reference evidence="6 7" key="1">
    <citation type="journal article" date="2020" name="Nature">
        <title>Bacterial chemolithoautotrophy via manganese oxidation.</title>
        <authorList>
            <person name="Yu H."/>
            <person name="Leadbetter J.R."/>
        </authorList>
    </citation>
    <scope>NUCLEOTIDE SEQUENCE [LARGE SCALE GENOMIC DNA]</scope>
    <source>
        <strain evidence="6 7">Mn-1</strain>
    </source>
</reference>